<evidence type="ECO:0000256" key="4">
    <source>
        <dbReference type="ARBA" id="ARBA00023242"/>
    </source>
</evidence>
<dbReference type="PROSITE" id="PS51037">
    <property type="entry name" value="YEATS"/>
    <property type="match status" value="1"/>
</dbReference>
<evidence type="ECO:0000256" key="6">
    <source>
        <dbReference type="SAM" id="MobiDB-lite"/>
    </source>
</evidence>
<feature type="domain" description="YEATS" evidence="7">
    <location>
        <begin position="9"/>
        <end position="162"/>
    </location>
</feature>
<evidence type="ECO:0000259" key="7">
    <source>
        <dbReference type="PROSITE" id="PS51037"/>
    </source>
</evidence>
<dbReference type="InterPro" id="IPR055129">
    <property type="entry name" value="YEATS_dom"/>
</dbReference>
<comment type="subcellular location">
    <subcellularLocation>
        <location evidence="5">Nucleus</location>
    </subcellularLocation>
</comment>
<organism evidence="8 9">
    <name type="scientific">Phyllosticta capitalensis</name>
    <dbReference type="NCBI Taxonomy" id="121624"/>
    <lineage>
        <taxon>Eukaryota</taxon>
        <taxon>Fungi</taxon>
        <taxon>Dikarya</taxon>
        <taxon>Ascomycota</taxon>
        <taxon>Pezizomycotina</taxon>
        <taxon>Dothideomycetes</taxon>
        <taxon>Dothideomycetes incertae sedis</taxon>
        <taxon>Botryosphaeriales</taxon>
        <taxon>Phyllostictaceae</taxon>
        <taxon>Phyllosticta</taxon>
    </lineage>
</organism>
<evidence type="ECO:0000256" key="1">
    <source>
        <dbReference type="ARBA" id="ARBA00022408"/>
    </source>
</evidence>
<feature type="region of interest" description="Disordered" evidence="6">
    <location>
        <begin position="166"/>
        <end position="224"/>
    </location>
</feature>
<proteinExistence type="predicted"/>
<dbReference type="Pfam" id="PF03366">
    <property type="entry name" value="YEATS"/>
    <property type="match status" value="1"/>
</dbReference>
<dbReference type="PANTHER" id="PTHR47573">
    <property type="entry name" value="PROTEIN AF-9 HOMOLOG"/>
    <property type="match status" value="1"/>
</dbReference>
<dbReference type="EMBL" id="JBBWRZ010000008">
    <property type="protein sequence ID" value="KAK8230816.1"/>
    <property type="molecule type" value="Genomic_DNA"/>
</dbReference>
<feature type="compositionally biased region" description="Basic and acidic residues" evidence="6">
    <location>
        <begin position="186"/>
        <end position="211"/>
    </location>
</feature>
<name>A0ABR1YJS2_9PEZI</name>
<dbReference type="Proteomes" id="UP001492380">
    <property type="component" value="Unassembled WGS sequence"/>
</dbReference>
<reference evidence="8 9" key="1">
    <citation type="submission" date="2024-04" db="EMBL/GenBank/DDBJ databases">
        <title>Phyllosticta paracitricarpa is synonymous to the EU quarantine fungus P. citricarpa based on phylogenomic analyses.</title>
        <authorList>
            <consortium name="Lawrence Berkeley National Laboratory"/>
            <person name="Van Ingen-Buijs V.A."/>
            <person name="Van Westerhoven A.C."/>
            <person name="Haridas S."/>
            <person name="Skiadas P."/>
            <person name="Martin F."/>
            <person name="Groenewald J.Z."/>
            <person name="Crous P.W."/>
            <person name="Seidl M.F."/>
        </authorList>
    </citation>
    <scope>NUCLEOTIDE SEQUENCE [LARGE SCALE GENOMIC DNA]</scope>
    <source>
        <strain evidence="8 9">CBS 123374</strain>
    </source>
</reference>
<gene>
    <name evidence="8" type="ORF">HDK90DRAFT_390780</name>
</gene>
<dbReference type="InterPro" id="IPR005033">
    <property type="entry name" value="YEATS"/>
</dbReference>
<keyword evidence="2" id="KW-0805">Transcription regulation</keyword>
<feature type="non-terminal residue" evidence="8">
    <location>
        <position position="257"/>
    </location>
</feature>
<evidence type="ECO:0000313" key="8">
    <source>
        <dbReference type="EMBL" id="KAK8230816.1"/>
    </source>
</evidence>
<keyword evidence="4 5" id="KW-0539">Nucleus</keyword>
<comment type="caution">
    <text evidence="8">The sequence shown here is derived from an EMBL/GenBank/DDBJ whole genome shotgun (WGS) entry which is preliminary data.</text>
</comment>
<dbReference type="InterPro" id="IPR038704">
    <property type="entry name" value="YEAST_sf"/>
</dbReference>
<evidence type="ECO:0000256" key="5">
    <source>
        <dbReference type="PROSITE-ProRule" id="PRU00376"/>
    </source>
</evidence>
<sequence length="257" mass="29193">MPGLSDKKRVKGVKITRAFRIGSEAWKLDDKTRPPGTPDDHTTGWRVYVENVDGGPDISTWLNKVQFSLHETYPNAKRMIANPPFEVRETGWGGFQVEIRLYFQPYVGEKHAVRSHYLYLEPYGSEESMARQRAQNLVKAEMLDFIEFNEPTESLYALLTDEDRQWPDQAGAGGGRGKGKGAAVKAAEEAARRKAVGQEDKSVELPERGSERNPYSKQMEDSFIRQFKQAEGEVDKMIAELLSKKENVEARRRDLLA</sequence>
<evidence type="ECO:0000256" key="3">
    <source>
        <dbReference type="ARBA" id="ARBA00023163"/>
    </source>
</evidence>
<evidence type="ECO:0000256" key="2">
    <source>
        <dbReference type="ARBA" id="ARBA00023015"/>
    </source>
</evidence>
<accession>A0ABR1YJS2</accession>
<protein>
    <recommendedName>
        <fullName evidence="1">Protein AF-9 homolog</fullName>
    </recommendedName>
</protein>
<keyword evidence="9" id="KW-1185">Reference proteome</keyword>
<dbReference type="Gene3D" id="2.60.40.1970">
    <property type="entry name" value="YEATS domain"/>
    <property type="match status" value="1"/>
</dbReference>
<evidence type="ECO:0000313" key="9">
    <source>
        <dbReference type="Proteomes" id="UP001492380"/>
    </source>
</evidence>
<keyword evidence="3" id="KW-0804">Transcription</keyword>
<dbReference type="PANTHER" id="PTHR47573:SF1">
    <property type="entry name" value="PROTEIN AF-9 HOMOLOG"/>
    <property type="match status" value="1"/>
</dbReference>